<evidence type="ECO:0000259" key="12">
    <source>
        <dbReference type="Pfam" id="PF03313"/>
    </source>
</evidence>
<comment type="caution">
    <text evidence="13">The sequence shown here is derived from an EMBL/GenBank/DDBJ whole genome shotgun (WGS) entry which is preliminary data.</text>
</comment>
<dbReference type="EMBL" id="NHOC01000002">
    <property type="protein sequence ID" value="OUM21650.1"/>
    <property type="molecule type" value="Genomic_DNA"/>
</dbReference>
<evidence type="ECO:0000256" key="2">
    <source>
        <dbReference type="ARBA" id="ARBA00004742"/>
    </source>
</evidence>
<comment type="cofactor">
    <cofactor evidence="1 11">
        <name>[4Fe-4S] cluster</name>
        <dbReference type="ChEBI" id="CHEBI:49883"/>
    </cofactor>
</comment>
<keyword evidence="8 11" id="KW-0411">Iron-sulfur</keyword>
<sequence>MSFEKLQEILDCTQERHIPFWKVILEDDCTERSVSEEESFETMRHMYRAMKEADTAYDAELRSASGMAGGDGAKLEQFRRQGNHLVGDYLSEVMEKAVKMAESNACMRRIVAAPTAGSCGVIPAVLLTYQKQKGTEENRMVEALFVAAGIGEVIAASASIAGAEGGCQAEIGSASAMAAGAVAYLENGGEEDIVHAAALALKNMLGLTCDPVAGLVEVPCIKRNVSGAVNAVTSSQMALAGVRSVIPPDEVIDSMRRIGRLLPACLRETSQEGLATTPTGQQVAKRMRS</sequence>
<dbReference type="GO" id="GO:0006094">
    <property type="term" value="P:gluconeogenesis"/>
    <property type="evidence" value="ECO:0007669"/>
    <property type="project" value="UniProtKB-KW"/>
</dbReference>
<evidence type="ECO:0000256" key="1">
    <source>
        <dbReference type="ARBA" id="ARBA00001966"/>
    </source>
</evidence>
<dbReference type="Pfam" id="PF03313">
    <property type="entry name" value="SDH_alpha"/>
    <property type="match status" value="1"/>
</dbReference>
<dbReference type="InterPro" id="IPR051318">
    <property type="entry name" value="Fe-S_L-Ser"/>
</dbReference>
<gene>
    <name evidence="13" type="ORF">CBW42_02930</name>
</gene>
<evidence type="ECO:0000256" key="9">
    <source>
        <dbReference type="ARBA" id="ARBA00023239"/>
    </source>
</evidence>
<evidence type="ECO:0000256" key="5">
    <source>
        <dbReference type="ARBA" id="ARBA00022485"/>
    </source>
</evidence>
<organism evidence="13 14">
    <name type="scientific">Butyricicoccus porcorum</name>
    <dbReference type="NCBI Taxonomy" id="1945634"/>
    <lineage>
        <taxon>Bacteria</taxon>
        <taxon>Bacillati</taxon>
        <taxon>Bacillota</taxon>
        <taxon>Clostridia</taxon>
        <taxon>Eubacteriales</taxon>
        <taxon>Butyricicoccaceae</taxon>
        <taxon>Butyricicoccus</taxon>
    </lineage>
</organism>
<name>A0A252F7L2_9FIRM</name>
<dbReference type="OrthoDB" id="9805537at2"/>
<evidence type="ECO:0000313" key="13">
    <source>
        <dbReference type="EMBL" id="OUM21650.1"/>
    </source>
</evidence>
<dbReference type="PANTHER" id="PTHR30182:SF1">
    <property type="entry name" value="L-SERINE DEHYDRATASE 1"/>
    <property type="match status" value="1"/>
</dbReference>
<reference evidence="13 14" key="1">
    <citation type="submission" date="2017-05" db="EMBL/GenBank/DDBJ databases">
        <title>Butyricicoccus porcorum sp. nov. a butyrate-producing bacterium from the swine intestinal tract.</title>
        <authorList>
            <person name="Trachsel J."/>
            <person name="Humphrey S."/>
            <person name="Allen H.K."/>
        </authorList>
    </citation>
    <scope>NUCLEOTIDE SEQUENCE [LARGE SCALE GENOMIC DNA]</scope>
    <source>
        <strain evidence="13">BB10</strain>
    </source>
</reference>
<keyword evidence="5 11" id="KW-0004">4Fe-4S</keyword>
<accession>A0A252F7L2</accession>
<dbReference type="EC" id="4.3.1.17" evidence="11"/>
<evidence type="ECO:0000256" key="7">
    <source>
        <dbReference type="ARBA" id="ARBA00023004"/>
    </source>
</evidence>
<keyword evidence="9 11" id="KW-0456">Lyase</keyword>
<dbReference type="InterPro" id="IPR005130">
    <property type="entry name" value="Ser_deHydtase-like_asu"/>
</dbReference>
<comment type="similarity">
    <text evidence="3 11">Belongs to the iron-sulfur dependent L-serine dehydratase family.</text>
</comment>
<comment type="pathway">
    <text evidence="2">Carbohydrate biosynthesis; gluconeogenesis.</text>
</comment>
<dbReference type="Proteomes" id="UP000194903">
    <property type="component" value="Unassembled WGS sequence"/>
</dbReference>
<keyword evidence="4 11" id="KW-0312">Gluconeogenesis</keyword>
<dbReference type="RefSeq" id="WP_087017803.1">
    <property type="nucleotide sequence ID" value="NZ_NHOC01000002.1"/>
</dbReference>
<evidence type="ECO:0000256" key="8">
    <source>
        <dbReference type="ARBA" id="ARBA00023014"/>
    </source>
</evidence>
<evidence type="ECO:0000256" key="6">
    <source>
        <dbReference type="ARBA" id="ARBA00022723"/>
    </source>
</evidence>
<keyword evidence="14" id="KW-1185">Reference proteome</keyword>
<keyword evidence="7 11" id="KW-0408">Iron</keyword>
<evidence type="ECO:0000256" key="4">
    <source>
        <dbReference type="ARBA" id="ARBA00022432"/>
    </source>
</evidence>
<evidence type="ECO:0000256" key="11">
    <source>
        <dbReference type="RuleBase" id="RU366059"/>
    </source>
</evidence>
<dbReference type="GO" id="GO:0051539">
    <property type="term" value="F:4 iron, 4 sulfur cluster binding"/>
    <property type="evidence" value="ECO:0007669"/>
    <property type="project" value="UniProtKB-UniRule"/>
</dbReference>
<dbReference type="GO" id="GO:0003941">
    <property type="term" value="F:L-serine ammonia-lyase activity"/>
    <property type="evidence" value="ECO:0007669"/>
    <property type="project" value="UniProtKB-UniRule"/>
</dbReference>
<dbReference type="PANTHER" id="PTHR30182">
    <property type="entry name" value="L-SERINE DEHYDRATASE"/>
    <property type="match status" value="1"/>
</dbReference>
<comment type="catalytic activity">
    <reaction evidence="10 11">
        <text>L-serine = pyruvate + NH4(+)</text>
        <dbReference type="Rhea" id="RHEA:19169"/>
        <dbReference type="ChEBI" id="CHEBI:15361"/>
        <dbReference type="ChEBI" id="CHEBI:28938"/>
        <dbReference type="ChEBI" id="CHEBI:33384"/>
        <dbReference type="EC" id="4.3.1.17"/>
    </reaction>
</comment>
<dbReference type="InterPro" id="IPR004642">
    <property type="entry name" value="Ser_deHydtase_asu"/>
</dbReference>
<evidence type="ECO:0000256" key="10">
    <source>
        <dbReference type="ARBA" id="ARBA00049406"/>
    </source>
</evidence>
<keyword evidence="6 11" id="KW-0479">Metal-binding</keyword>
<proteinExistence type="inferred from homology"/>
<protein>
    <recommendedName>
        <fullName evidence="11">L-serine dehydratase</fullName>
        <ecNumber evidence="11">4.3.1.17</ecNumber>
    </recommendedName>
</protein>
<evidence type="ECO:0000256" key="3">
    <source>
        <dbReference type="ARBA" id="ARBA00008636"/>
    </source>
</evidence>
<dbReference type="GO" id="GO:0046872">
    <property type="term" value="F:metal ion binding"/>
    <property type="evidence" value="ECO:0007669"/>
    <property type="project" value="UniProtKB-KW"/>
</dbReference>
<dbReference type="NCBIfam" id="TIGR00718">
    <property type="entry name" value="sda_alpha"/>
    <property type="match status" value="1"/>
</dbReference>
<dbReference type="AlphaFoldDB" id="A0A252F7L2"/>
<feature type="domain" description="Serine dehydratase-like alpha subunit" evidence="12">
    <location>
        <begin position="17"/>
        <end position="275"/>
    </location>
</feature>
<evidence type="ECO:0000313" key="14">
    <source>
        <dbReference type="Proteomes" id="UP000194903"/>
    </source>
</evidence>